<evidence type="ECO:0000256" key="3">
    <source>
        <dbReference type="ARBA" id="ARBA00022722"/>
    </source>
</evidence>
<dbReference type="AlphaFoldDB" id="A0A1V3JQA9"/>
<keyword evidence="4" id="KW-0255">Endonuclease</keyword>
<evidence type="ECO:0000256" key="5">
    <source>
        <dbReference type="ARBA" id="ARBA00022801"/>
    </source>
</evidence>
<dbReference type="Proteomes" id="UP000188602">
    <property type="component" value="Unassembled WGS sequence"/>
</dbReference>
<dbReference type="STRING" id="1907939.BKL49_04895"/>
<keyword evidence="7" id="KW-0346">Stress response</keyword>
<evidence type="ECO:0000256" key="1">
    <source>
        <dbReference type="ARBA" id="ARBA00006620"/>
    </source>
</evidence>
<dbReference type="GO" id="GO:0003729">
    <property type="term" value="F:mRNA binding"/>
    <property type="evidence" value="ECO:0007669"/>
    <property type="project" value="InterPro"/>
</dbReference>
<keyword evidence="6" id="KW-0694">RNA-binding</keyword>
<keyword evidence="9" id="KW-1185">Reference proteome</keyword>
<dbReference type="GO" id="GO:0016787">
    <property type="term" value="F:hydrolase activity"/>
    <property type="evidence" value="ECO:0007669"/>
    <property type="project" value="UniProtKB-KW"/>
</dbReference>
<dbReference type="EMBL" id="MLHQ01000011">
    <property type="protein sequence ID" value="OOF58880.1"/>
    <property type="molecule type" value="Genomic_DNA"/>
</dbReference>
<reference evidence="8 9" key="1">
    <citation type="submission" date="2016-10" db="EMBL/GenBank/DDBJ databases">
        <title>Rodentibacter gen. nov. and new species.</title>
        <authorList>
            <person name="Christensen H."/>
        </authorList>
    </citation>
    <scope>NUCLEOTIDE SEQUENCE [LARGE SCALE GENOMIC DNA]</scope>
    <source>
        <strain evidence="8 9">Ac151</strain>
    </source>
</reference>
<keyword evidence="5" id="KW-0378">Hydrolase</keyword>
<evidence type="ECO:0000313" key="8">
    <source>
        <dbReference type="EMBL" id="OOF58880.1"/>
    </source>
</evidence>
<sequence length="82" mass="9292">MGRAEKLLDKLAQSKATFSWTELVSLLAQQGYEKREMAGSRVRFYHSELDHTILLHKPHPENYIKGGALKSVKEALKQVGIL</sequence>
<gene>
    <name evidence="8" type="ORF">BKL49_04895</name>
</gene>
<evidence type="ECO:0000256" key="6">
    <source>
        <dbReference type="ARBA" id="ARBA00022884"/>
    </source>
</evidence>
<evidence type="ECO:0000313" key="9">
    <source>
        <dbReference type="Proteomes" id="UP000188602"/>
    </source>
</evidence>
<dbReference type="Gene3D" id="3.30.920.30">
    <property type="entry name" value="Hypothetical protein"/>
    <property type="match status" value="1"/>
</dbReference>
<accession>A0A1V3JQA9</accession>
<dbReference type="InterPro" id="IPR012933">
    <property type="entry name" value="HicA_mRNA_interferase"/>
</dbReference>
<comment type="similarity">
    <text evidence="1">Belongs to the HicA mRNA interferase family.</text>
</comment>
<dbReference type="InterPro" id="IPR038570">
    <property type="entry name" value="HicA_sf"/>
</dbReference>
<dbReference type="GO" id="GO:0004519">
    <property type="term" value="F:endonuclease activity"/>
    <property type="evidence" value="ECO:0007669"/>
    <property type="project" value="UniProtKB-KW"/>
</dbReference>
<dbReference type="Pfam" id="PF07927">
    <property type="entry name" value="HicA_toxin"/>
    <property type="match status" value="1"/>
</dbReference>
<evidence type="ECO:0000256" key="7">
    <source>
        <dbReference type="ARBA" id="ARBA00023016"/>
    </source>
</evidence>
<evidence type="ECO:0000256" key="2">
    <source>
        <dbReference type="ARBA" id="ARBA00022649"/>
    </source>
</evidence>
<name>A0A1V3JQA9_9PAST</name>
<comment type="caution">
    <text evidence="8">The sequence shown here is derived from an EMBL/GenBank/DDBJ whole genome shotgun (WGS) entry which is preliminary data.</text>
</comment>
<dbReference type="SUPFAM" id="SSF54786">
    <property type="entry name" value="YcfA/nrd intein domain"/>
    <property type="match status" value="1"/>
</dbReference>
<keyword evidence="3" id="KW-0540">Nuclease</keyword>
<protein>
    <submittedName>
        <fullName evidence="8">HicA</fullName>
    </submittedName>
</protein>
<evidence type="ECO:0000256" key="4">
    <source>
        <dbReference type="ARBA" id="ARBA00022759"/>
    </source>
</evidence>
<proteinExistence type="inferred from homology"/>
<dbReference type="OrthoDB" id="5690048at2"/>
<keyword evidence="2" id="KW-1277">Toxin-antitoxin system</keyword>
<organism evidence="8 9">
    <name type="scientific">Rodentibacter myodis</name>
    <dbReference type="NCBI Taxonomy" id="1907939"/>
    <lineage>
        <taxon>Bacteria</taxon>
        <taxon>Pseudomonadati</taxon>
        <taxon>Pseudomonadota</taxon>
        <taxon>Gammaproteobacteria</taxon>
        <taxon>Pasteurellales</taxon>
        <taxon>Pasteurellaceae</taxon>
        <taxon>Rodentibacter</taxon>
    </lineage>
</organism>